<comment type="caution">
    <text evidence="2">The sequence shown here is derived from an EMBL/GenBank/DDBJ whole genome shotgun (WGS) entry which is preliminary data.</text>
</comment>
<dbReference type="AlphaFoldDB" id="A0A3N4GF39"/>
<dbReference type="Proteomes" id="UP000273977">
    <property type="component" value="Unassembled WGS sequence"/>
</dbReference>
<gene>
    <name evidence="2" type="primary">amaP</name>
    <name evidence="2" type="ORF">EF384_08240</name>
</gene>
<keyword evidence="3" id="KW-1185">Reference proteome</keyword>
<dbReference type="RefSeq" id="WP_123781034.1">
    <property type="nucleotide sequence ID" value="NZ_RKMG01000031.1"/>
</dbReference>
<dbReference type="NCBIfam" id="NF033218">
    <property type="entry name" value="anchor_AmaP"/>
    <property type="match status" value="1"/>
</dbReference>
<dbReference type="EMBL" id="RKMG01000031">
    <property type="protein sequence ID" value="RPA57220.1"/>
    <property type="molecule type" value="Genomic_DNA"/>
</dbReference>
<dbReference type="OrthoDB" id="2134698at2"/>
<keyword evidence="1" id="KW-0472">Membrane</keyword>
<feature type="transmembrane region" description="Helical" evidence="1">
    <location>
        <begin position="48"/>
        <end position="71"/>
    </location>
</feature>
<feature type="transmembrane region" description="Helical" evidence="1">
    <location>
        <begin position="7"/>
        <end position="28"/>
    </location>
</feature>
<evidence type="ECO:0000313" key="2">
    <source>
        <dbReference type="EMBL" id="RPA57220.1"/>
    </source>
</evidence>
<keyword evidence="1" id="KW-0812">Transmembrane</keyword>
<reference evidence="2 3" key="1">
    <citation type="submission" date="2018-11" db="EMBL/GenBank/DDBJ databases">
        <title>Aerococcus sp. SJQ22, whole genome shotgun sequence.</title>
        <authorList>
            <person name="Sun L."/>
            <person name="Gao X."/>
            <person name="Chen W."/>
            <person name="Huang K."/>
        </authorList>
    </citation>
    <scope>NUCLEOTIDE SEQUENCE [LARGE SCALE GENOMIC DNA]</scope>
    <source>
        <strain evidence="2 3">SJQ22</strain>
    </source>
</reference>
<protein>
    <submittedName>
        <fullName evidence="2">Alkaline shock response membrane anchor protein AmaP</fullName>
    </submittedName>
</protein>
<accession>A0A3N4GF39</accession>
<evidence type="ECO:0000313" key="3">
    <source>
        <dbReference type="Proteomes" id="UP000273977"/>
    </source>
</evidence>
<name>A0A3N4GF39_9LACT</name>
<organism evidence="2 3">
    <name type="scientific">Aerococcus agrisoli</name>
    <dbReference type="NCBI Taxonomy" id="2487350"/>
    <lineage>
        <taxon>Bacteria</taxon>
        <taxon>Bacillati</taxon>
        <taxon>Bacillota</taxon>
        <taxon>Bacilli</taxon>
        <taxon>Lactobacillales</taxon>
        <taxon>Aerococcaceae</taxon>
        <taxon>Aerococcus</taxon>
    </lineage>
</organism>
<keyword evidence="1" id="KW-1133">Transmembrane helix</keyword>
<evidence type="ECO:0000256" key="1">
    <source>
        <dbReference type="SAM" id="Phobius"/>
    </source>
</evidence>
<sequence length="190" mass="21042">MSGFRKFLQILLSLLIIVAILIAAATIYPIPYVSEFVARYVTAYQTGIYIVVSLLALALLYFAIAFIWALLAPAKSRTLKVNSEKGQVAIDHETVIQAIHRDILDVKQASNKRVDVKFGRNPEQTKVKVAYAIAEDQAVQTISDAIQRKAKQAAEAVLNTTIKEVKVTADTYNPDEMQANANKQGHARVR</sequence>
<proteinExistence type="predicted"/>